<keyword evidence="2" id="KW-0963">Cytoplasm</keyword>
<dbReference type="PANTHER" id="PTHR12086:SF11">
    <property type="entry name" value="EF-HAND DOMAIN-CONTAINING FAMILY MEMBER C2"/>
    <property type="match status" value="1"/>
</dbReference>
<dbReference type="FunFam" id="2.30.29.170:FF:000002">
    <property type="entry name" value="EF-hand domain (C-terminal) containing 1"/>
    <property type="match status" value="1"/>
</dbReference>
<dbReference type="Pfam" id="PF06565">
    <property type="entry name" value="DM10_dom"/>
    <property type="match status" value="3"/>
</dbReference>
<evidence type="ECO:0000256" key="8">
    <source>
        <dbReference type="ARBA" id="ARBA00035003"/>
    </source>
</evidence>
<dbReference type="PROSITE" id="PS51336">
    <property type="entry name" value="DM10"/>
    <property type="match status" value="3"/>
</dbReference>
<dbReference type="PROSITE" id="PS50222">
    <property type="entry name" value="EF_HAND_2"/>
    <property type="match status" value="1"/>
</dbReference>
<evidence type="ECO:0000256" key="2">
    <source>
        <dbReference type="ARBA" id="ARBA00022490"/>
    </source>
</evidence>
<evidence type="ECO:0000313" key="12">
    <source>
        <dbReference type="EMBL" id="KAK2840356.1"/>
    </source>
</evidence>
<comment type="function">
    <text evidence="8">Microtubule inner protein (MIP) part of the dynein-decorated doublet microtubules (DMTs) in cilia axoneme, which is required for motile cilia beating.</text>
</comment>
<feature type="domain" description="DM10" evidence="11">
    <location>
        <begin position="75"/>
        <end position="182"/>
    </location>
</feature>
<comment type="subcellular location">
    <subcellularLocation>
        <location evidence="1">Cytoplasm</location>
        <location evidence="1">Cytoskeleton</location>
        <location evidence="1">Flagellum axoneme</location>
    </subcellularLocation>
</comment>
<evidence type="ECO:0000313" key="13">
    <source>
        <dbReference type="Proteomes" id="UP001187415"/>
    </source>
</evidence>
<keyword evidence="7" id="KW-0966">Cell projection</keyword>
<evidence type="ECO:0000256" key="1">
    <source>
        <dbReference type="ARBA" id="ARBA00004611"/>
    </source>
</evidence>
<feature type="domain" description="DM10" evidence="11">
    <location>
        <begin position="428"/>
        <end position="535"/>
    </location>
</feature>
<dbReference type="GO" id="GO:0010975">
    <property type="term" value="P:regulation of neuron projection development"/>
    <property type="evidence" value="ECO:0007669"/>
    <property type="project" value="TreeGrafter"/>
</dbReference>
<dbReference type="GO" id="GO:0005509">
    <property type="term" value="F:calcium ion binding"/>
    <property type="evidence" value="ECO:0007669"/>
    <property type="project" value="InterPro"/>
</dbReference>
<evidence type="ECO:0000256" key="4">
    <source>
        <dbReference type="ARBA" id="ARBA00022846"/>
    </source>
</evidence>
<proteinExistence type="predicted"/>
<dbReference type="FunFam" id="2.30.29.170:FF:000001">
    <property type="entry name" value="EF-hand domain containing 1"/>
    <property type="match status" value="1"/>
</dbReference>
<evidence type="ECO:0000256" key="3">
    <source>
        <dbReference type="ARBA" id="ARBA00022737"/>
    </source>
</evidence>
<evidence type="ECO:0000259" key="10">
    <source>
        <dbReference type="PROSITE" id="PS50222"/>
    </source>
</evidence>
<dbReference type="InterPro" id="IPR011992">
    <property type="entry name" value="EF-hand-dom_pair"/>
</dbReference>
<protein>
    <recommendedName>
        <fullName evidence="9">EF-hand domain-containing family member C2</fullName>
    </recommendedName>
</protein>
<dbReference type="EMBL" id="JAUPFM010000010">
    <property type="protein sequence ID" value="KAK2840356.1"/>
    <property type="molecule type" value="Genomic_DNA"/>
</dbReference>
<dbReference type="GO" id="GO:0005874">
    <property type="term" value="C:microtubule"/>
    <property type="evidence" value="ECO:0007669"/>
    <property type="project" value="TreeGrafter"/>
</dbReference>
<feature type="domain" description="EF-hand" evidence="10">
    <location>
        <begin position="631"/>
        <end position="666"/>
    </location>
</feature>
<dbReference type="AlphaFoldDB" id="A0AA88MLI7"/>
<evidence type="ECO:0000256" key="7">
    <source>
        <dbReference type="ARBA" id="ARBA00023273"/>
    </source>
</evidence>
<dbReference type="InterPro" id="IPR002048">
    <property type="entry name" value="EF_hand_dom"/>
</dbReference>
<accession>A0AA88MLI7</accession>
<keyword evidence="5" id="KW-0969">Cilium</keyword>
<evidence type="ECO:0000259" key="11">
    <source>
        <dbReference type="PROSITE" id="PS51336"/>
    </source>
</evidence>
<gene>
    <name evidence="12" type="ORF">Q5P01_014096</name>
</gene>
<comment type="caution">
    <text evidence="12">The sequence shown here is derived from an EMBL/GenBank/DDBJ whole genome shotgun (WGS) entry which is preliminary data.</text>
</comment>
<dbReference type="Gene3D" id="1.10.238.10">
    <property type="entry name" value="EF-hand"/>
    <property type="match status" value="1"/>
</dbReference>
<dbReference type="PANTHER" id="PTHR12086">
    <property type="entry name" value="EF-HAND DOMAIN C-TERMINAL CONTAINING PROTEIN"/>
    <property type="match status" value="1"/>
</dbReference>
<name>A0AA88MLI7_CHASR</name>
<keyword evidence="3" id="KW-0677">Repeat</keyword>
<keyword evidence="6" id="KW-0206">Cytoskeleton</keyword>
<dbReference type="InterPro" id="IPR006602">
    <property type="entry name" value="DM10_dom"/>
</dbReference>
<keyword evidence="4" id="KW-0282">Flagellum</keyword>
<keyword evidence="13" id="KW-1185">Reference proteome</keyword>
<evidence type="ECO:0000256" key="5">
    <source>
        <dbReference type="ARBA" id="ARBA00023069"/>
    </source>
</evidence>
<dbReference type="Proteomes" id="UP001187415">
    <property type="component" value="Unassembled WGS sequence"/>
</dbReference>
<organism evidence="12 13">
    <name type="scientific">Channa striata</name>
    <name type="common">Snakehead murrel</name>
    <name type="synonym">Ophicephalus striatus</name>
    <dbReference type="NCBI Taxonomy" id="64152"/>
    <lineage>
        <taxon>Eukaryota</taxon>
        <taxon>Metazoa</taxon>
        <taxon>Chordata</taxon>
        <taxon>Craniata</taxon>
        <taxon>Vertebrata</taxon>
        <taxon>Euteleostomi</taxon>
        <taxon>Actinopterygii</taxon>
        <taxon>Neopterygii</taxon>
        <taxon>Teleostei</taxon>
        <taxon>Neoteleostei</taxon>
        <taxon>Acanthomorphata</taxon>
        <taxon>Anabantaria</taxon>
        <taxon>Anabantiformes</taxon>
        <taxon>Channoidei</taxon>
        <taxon>Channidae</taxon>
        <taxon>Channa</taxon>
    </lineage>
</organism>
<sequence length="752" mass="85821">MALPFLPGNCPNRCLGKERFHKSQHFDYSNGVPMLVGSEKPGIGGELLVGQKIKPKYSVYPQGQGSGLPSWVAFDKQALCFEAYFQESVPEARDETYRIRKCKIYFYLEDDTIQVVEPEYKNSGIPQGTFIHRHRIPLPPPNDDQFYNVFHFNLNQQMVLYSRVFTLTNCDSFTRNFLAKLGVRLNDPAAVPDDPYSNLREEIEESMKPLRPYERRDTLKQFLDHDRKVLRFNCFWDDTESVFGDLRELVLHYFLADDTVEILEVVSPNAGRDAVPKFLCRSKLPKHAPPPMKQPGVTTDRTVLNVFDSPSKGKRYIVDSLKTGAVHEDFYKDCDLTIGAELNVWGRRVIITGCDDFTQAYYRSKYGIEDFTALQYKAPEAPKPLRLLPPYNGFGSEEDSLSFCQGLLPKPPQKDFYKFMEKDRYGLNSNVLTFHAKMVTTDPVDKERVFIVSFYLSDDSISVFERPERNSGVISGKFLKRGRVKKPGQELFKAEMSEYFSAQDLYVGAVLCLNSKDFHLFEADEYTLNYMEQHAAEFPKSNVGVILSKLRSISGENLSEIKKFLTLSDPRNTGFVPYEAFRSLLTGLDCGLSEHEVLVLGRQFSEREEPEVNVGLMLAVAQDVLRKKNFEAFPDLARIFTYHDQHKTGRLSAKEVQTICKSFKLPLPENLLRDLLSKFADGDEIDYSAFLAHINWAENPAPQVVVPEDTLKPQRRCSALVGDVFSDPTPATATSTHRGRRNCCVLQTMQLY</sequence>
<feature type="domain" description="DM10" evidence="11">
    <location>
        <begin position="226"/>
        <end position="366"/>
    </location>
</feature>
<evidence type="ECO:0000256" key="9">
    <source>
        <dbReference type="ARBA" id="ARBA00039880"/>
    </source>
</evidence>
<dbReference type="SUPFAM" id="SSF47473">
    <property type="entry name" value="EF-hand"/>
    <property type="match status" value="1"/>
</dbReference>
<dbReference type="Gene3D" id="2.30.29.170">
    <property type="match status" value="3"/>
</dbReference>
<dbReference type="InterPro" id="IPR040193">
    <property type="entry name" value="EFHC1/EFHC2/EFHB"/>
</dbReference>
<dbReference type="SMART" id="SM00676">
    <property type="entry name" value="DM10"/>
    <property type="match status" value="3"/>
</dbReference>
<reference evidence="12" key="1">
    <citation type="submission" date="2023-07" db="EMBL/GenBank/DDBJ databases">
        <title>Chromosome-level Genome Assembly of Striped Snakehead (Channa striata).</title>
        <authorList>
            <person name="Liu H."/>
        </authorList>
    </citation>
    <scope>NUCLEOTIDE SEQUENCE</scope>
    <source>
        <strain evidence="12">Gz</strain>
        <tissue evidence="12">Muscle</tissue>
    </source>
</reference>
<evidence type="ECO:0000256" key="6">
    <source>
        <dbReference type="ARBA" id="ARBA00023212"/>
    </source>
</evidence>
<dbReference type="FunFam" id="2.30.29.170:FF:000003">
    <property type="entry name" value="EF-hand domain (C-terminal) containing 1"/>
    <property type="match status" value="1"/>
</dbReference>